<dbReference type="AlphaFoldDB" id="A0A2M6XE13"/>
<keyword evidence="6 7" id="KW-0472">Membrane</keyword>
<feature type="transmembrane region" description="Helical" evidence="7">
    <location>
        <begin position="390"/>
        <end position="409"/>
    </location>
</feature>
<evidence type="ECO:0000313" key="9">
    <source>
        <dbReference type="Proteomes" id="UP000228996"/>
    </source>
</evidence>
<feature type="transmembrane region" description="Helical" evidence="7">
    <location>
        <begin position="21"/>
        <end position="43"/>
    </location>
</feature>
<feature type="transmembrane region" description="Helical" evidence="7">
    <location>
        <begin position="364"/>
        <end position="384"/>
    </location>
</feature>
<feature type="transmembrane region" description="Helical" evidence="7">
    <location>
        <begin position="451"/>
        <end position="471"/>
    </location>
</feature>
<evidence type="ECO:0000256" key="3">
    <source>
        <dbReference type="ARBA" id="ARBA00022475"/>
    </source>
</evidence>
<feature type="transmembrane region" description="Helical" evidence="7">
    <location>
        <begin position="185"/>
        <end position="208"/>
    </location>
</feature>
<dbReference type="PANTHER" id="PTHR30250:SF10">
    <property type="entry name" value="LIPOPOLYSACCHARIDE BIOSYNTHESIS PROTEIN WZXC"/>
    <property type="match status" value="1"/>
</dbReference>
<evidence type="ECO:0000256" key="2">
    <source>
        <dbReference type="ARBA" id="ARBA00007430"/>
    </source>
</evidence>
<comment type="subcellular location">
    <subcellularLocation>
        <location evidence="1">Cell membrane</location>
        <topology evidence="1">Multi-pass membrane protein</topology>
    </subcellularLocation>
</comment>
<comment type="caution">
    <text evidence="8">The sequence shown here is derived from an EMBL/GenBank/DDBJ whole genome shotgun (WGS) entry which is preliminary data.</text>
</comment>
<dbReference type="GO" id="GO:0005886">
    <property type="term" value="C:plasma membrane"/>
    <property type="evidence" value="ECO:0007669"/>
    <property type="project" value="UniProtKB-SubCell"/>
</dbReference>
<feature type="transmembrane region" description="Helical" evidence="7">
    <location>
        <begin position="94"/>
        <end position="114"/>
    </location>
</feature>
<dbReference type="Pfam" id="PF13440">
    <property type="entry name" value="Polysacc_synt_3"/>
    <property type="match status" value="1"/>
</dbReference>
<feature type="transmembrane region" description="Helical" evidence="7">
    <location>
        <begin position="120"/>
        <end position="140"/>
    </location>
</feature>
<protein>
    <submittedName>
        <fullName evidence="8">Uncharacterized protein</fullName>
    </submittedName>
</protein>
<keyword evidence="3" id="KW-1003">Cell membrane</keyword>
<evidence type="ECO:0000256" key="4">
    <source>
        <dbReference type="ARBA" id="ARBA00022692"/>
    </source>
</evidence>
<gene>
    <name evidence="8" type="ORF">COT44_01070</name>
</gene>
<keyword evidence="4 7" id="KW-0812">Transmembrane</keyword>
<accession>A0A2M6XE13</accession>
<evidence type="ECO:0000256" key="7">
    <source>
        <dbReference type="SAM" id="Phobius"/>
    </source>
</evidence>
<evidence type="ECO:0000313" key="8">
    <source>
        <dbReference type="EMBL" id="PIU03857.1"/>
    </source>
</evidence>
<dbReference type="EMBL" id="PEYO01000005">
    <property type="protein sequence ID" value="PIU03857.1"/>
    <property type="molecule type" value="Genomic_DNA"/>
</dbReference>
<keyword evidence="5 7" id="KW-1133">Transmembrane helix</keyword>
<evidence type="ECO:0000256" key="5">
    <source>
        <dbReference type="ARBA" id="ARBA00022989"/>
    </source>
</evidence>
<feature type="transmembrane region" description="Helical" evidence="7">
    <location>
        <begin position="152"/>
        <end position="173"/>
    </location>
</feature>
<dbReference type="InterPro" id="IPR050833">
    <property type="entry name" value="Poly_Biosynth_Transport"/>
</dbReference>
<name>A0A2M6XE13_9BACT</name>
<feature type="transmembrane region" description="Helical" evidence="7">
    <location>
        <begin position="331"/>
        <end position="352"/>
    </location>
</feature>
<comment type="similarity">
    <text evidence="2">Belongs to the polysaccharide synthase family.</text>
</comment>
<feature type="transmembrane region" description="Helical" evidence="7">
    <location>
        <begin position="296"/>
        <end position="319"/>
    </location>
</feature>
<proteinExistence type="inferred from homology"/>
<dbReference type="Proteomes" id="UP000228996">
    <property type="component" value="Unassembled WGS sequence"/>
</dbReference>
<feature type="transmembrane region" description="Helical" evidence="7">
    <location>
        <begin position="421"/>
        <end position="445"/>
    </location>
</feature>
<evidence type="ECO:0000256" key="1">
    <source>
        <dbReference type="ARBA" id="ARBA00004651"/>
    </source>
</evidence>
<reference evidence="9" key="1">
    <citation type="submission" date="2017-09" db="EMBL/GenBank/DDBJ databases">
        <title>Depth-based differentiation of microbial function through sediment-hosted aquifers and enrichment of novel symbionts in the deep terrestrial subsurface.</title>
        <authorList>
            <person name="Probst A.J."/>
            <person name="Ladd B."/>
            <person name="Jarett J.K."/>
            <person name="Geller-Mcgrath D.E."/>
            <person name="Sieber C.M.K."/>
            <person name="Emerson J.B."/>
            <person name="Anantharaman K."/>
            <person name="Thomas B.C."/>
            <person name="Malmstrom R."/>
            <person name="Stieglmeier M."/>
            <person name="Klingl A."/>
            <person name="Woyke T."/>
            <person name="Ryan C.M."/>
            <person name="Banfield J.F."/>
        </authorList>
    </citation>
    <scope>NUCLEOTIDE SEQUENCE [LARGE SCALE GENOMIC DNA]</scope>
</reference>
<evidence type="ECO:0000256" key="6">
    <source>
        <dbReference type="ARBA" id="ARBA00023136"/>
    </source>
</evidence>
<organism evidence="8 9">
    <name type="scientific">Candidatus Shapirobacteria bacterium CG08_land_8_20_14_0_20_39_18</name>
    <dbReference type="NCBI Taxonomy" id="1974883"/>
    <lineage>
        <taxon>Bacteria</taxon>
        <taxon>Candidatus Shapironibacteriota</taxon>
    </lineage>
</organism>
<feature type="transmembrane region" description="Helical" evidence="7">
    <location>
        <begin position="49"/>
        <end position="74"/>
    </location>
</feature>
<dbReference type="PANTHER" id="PTHR30250">
    <property type="entry name" value="PST FAMILY PREDICTED COLANIC ACID TRANSPORTER"/>
    <property type="match status" value="1"/>
</dbReference>
<sequence length="488" mass="54385">MATEIDLPTVKTRAVRGVLALSGRTFILQIVSFLGFFFLTVLLKREEFGLFFAVSELVAILGYFSDIGLAAALIQKKETPDDKDIRSTFTIQQILVLSLLLVAFLLTGSIKNFYNIPENGIWLLWSLLIGFFLASLKTIPSVLLERKLRFDLLAVVEIFEALVFYTIAVVLAWKGFGINSYTVAILARGVVGVILVYIFSPWPVGFAFERQSLKHLLKFGVPYQANSFLAVIKDRMMNVVLWKIIGVDGVGILGWAQKWAQMPLRFIMDPVMKVTFPAYSRMQEDKVELKKAIEKTIFFVSLLIFPALAGMLILAGRIIHLIPKYGKWEVALIALSFYIFNSVWGAITTPLTNVLAATGRIKTVFMLMIMWTVLTWIFFPILGIKFGYNGVAFASALVATSSVVAIYIVNKILGFNALASIRYPLTATIIMSIGLWLLLTLVPILSLSLPGLLTAVLFSVLLYIAILMVFLGQSLVVDIQKLLVNIKK</sequence>